<dbReference type="EMBL" id="CAJPIZ010010331">
    <property type="protein sequence ID" value="CAG2112462.1"/>
    <property type="molecule type" value="Genomic_DNA"/>
</dbReference>
<feature type="transmembrane region" description="Helical" evidence="1">
    <location>
        <begin position="55"/>
        <end position="75"/>
    </location>
</feature>
<keyword evidence="1" id="KW-1133">Transmembrane helix</keyword>
<dbReference type="EMBL" id="OC864906">
    <property type="protein sequence ID" value="CAD7632032.1"/>
    <property type="molecule type" value="Genomic_DNA"/>
</dbReference>
<feature type="transmembrane region" description="Helical" evidence="1">
    <location>
        <begin position="234"/>
        <end position="252"/>
    </location>
</feature>
<feature type="transmembrane region" description="Helical" evidence="1">
    <location>
        <begin position="122"/>
        <end position="141"/>
    </location>
</feature>
<keyword evidence="3" id="KW-1185">Reference proteome</keyword>
<organism evidence="2">
    <name type="scientific">Medioppia subpectinata</name>
    <dbReference type="NCBI Taxonomy" id="1979941"/>
    <lineage>
        <taxon>Eukaryota</taxon>
        <taxon>Metazoa</taxon>
        <taxon>Ecdysozoa</taxon>
        <taxon>Arthropoda</taxon>
        <taxon>Chelicerata</taxon>
        <taxon>Arachnida</taxon>
        <taxon>Acari</taxon>
        <taxon>Acariformes</taxon>
        <taxon>Sarcoptiformes</taxon>
        <taxon>Oribatida</taxon>
        <taxon>Brachypylina</taxon>
        <taxon>Oppioidea</taxon>
        <taxon>Oppiidae</taxon>
        <taxon>Medioppia</taxon>
    </lineage>
</organism>
<accession>A0A7R9KYX5</accession>
<evidence type="ECO:0000313" key="3">
    <source>
        <dbReference type="Proteomes" id="UP000759131"/>
    </source>
</evidence>
<keyword evidence="1" id="KW-0472">Membrane</keyword>
<dbReference type="Proteomes" id="UP000759131">
    <property type="component" value="Unassembled WGS sequence"/>
</dbReference>
<sequence length="287" mass="32898">MMSCFNSMNIRTAVGGLHEYYSSKRYHPLVDIICAPILLVIALSIASIGPIATTITLLFFLSWSVSSLVILICVFELEVVPYLEILFSENFVLISLTTLSVSQNYDNDVIYNHWIRSAVSHRFYMVYVLSQVLVLIALVYGSQLTLTTICHSRLLYRTILIPDDCSDVYFDVEYYKSVFYFGYICAVNSVVPYLEILFSENFVLISLTTLSVSQNYDNDVIYNHWIRSAVSHRFYMVYVLSQVLVLIALVYGSQLTLTTICHSRLLYRTILIPDDCSDVYFDVDIKI</sequence>
<gene>
    <name evidence="2" type="ORF">OSB1V03_LOCUS12438</name>
</gene>
<proteinExistence type="predicted"/>
<evidence type="ECO:0000256" key="1">
    <source>
        <dbReference type="SAM" id="Phobius"/>
    </source>
</evidence>
<feature type="transmembrane region" description="Helical" evidence="1">
    <location>
        <begin position="29"/>
        <end position="49"/>
    </location>
</feature>
<protein>
    <submittedName>
        <fullName evidence="2">Uncharacterized protein</fullName>
    </submittedName>
</protein>
<reference evidence="2" key="1">
    <citation type="submission" date="2020-11" db="EMBL/GenBank/DDBJ databases">
        <authorList>
            <person name="Tran Van P."/>
        </authorList>
    </citation>
    <scope>NUCLEOTIDE SEQUENCE</scope>
</reference>
<dbReference type="OrthoDB" id="430659at2759"/>
<name>A0A7R9KYX5_9ACAR</name>
<feature type="transmembrane region" description="Helical" evidence="1">
    <location>
        <begin position="82"/>
        <end position="102"/>
    </location>
</feature>
<keyword evidence="1" id="KW-0812">Transmembrane</keyword>
<dbReference type="AlphaFoldDB" id="A0A7R9KYX5"/>
<evidence type="ECO:0000313" key="2">
    <source>
        <dbReference type="EMBL" id="CAD7632032.1"/>
    </source>
</evidence>